<gene>
    <name evidence="2" type="ORF">DPPLL_23290</name>
</gene>
<accession>A0ABN6M4Z3</accession>
<protein>
    <submittedName>
        <fullName evidence="2">Uncharacterized protein</fullName>
    </submittedName>
</protein>
<organism evidence="2 3">
    <name type="scientific">Desulfofustis limnaeus</name>
    <dbReference type="NCBI Taxonomy" id="2740163"/>
    <lineage>
        <taxon>Bacteria</taxon>
        <taxon>Pseudomonadati</taxon>
        <taxon>Thermodesulfobacteriota</taxon>
        <taxon>Desulfobulbia</taxon>
        <taxon>Desulfobulbales</taxon>
        <taxon>Desulfocapsaceae</taxon>
        <taxon>Desulfofustis</taxon>
    </lineage>
</organism>
<keyword evidence="1" id="KW-0732">Signal</keyword>
<dbReference type="EMBL" id="AP025516">
    <property type="protein sequence ID" value="BDD87964.1"/>
    <property type="molecule type" value="Genomic_DNA"/>
</dbReference>
<dbReference type="Proteomes" id="UP000830055">
    <property type="component" value="Chromosome"/>
</dbReference>
<feature type="signal peptide" evidence="1">
    <location>
        <begin position="1"/>
        <end position="23"/>
    </location>
</feature>
<feature type="chain" id="PRO_5045708827" evidence="1">
    <location>
        <begin position="24"/>
        <end position="155"/>
    </location>
</feature>
<evidence type="ECO:0000256" key="1">
    <source>
        <dbReference type="SAM" id="SignalP"/>
    </source>
</evidence>
<evidence type="ECO:0000313" key="3">
    <source>
        <dbReference type="Proteomes" id="UP000830055"/>
    </source>
</evidence>
<evidence type="ECO:0000313" key="2">
    <source>
        <dbReference type="EMBL" id="BDD87964.1"/>
    </source>
</evidence>
<sequence length="155" mass="17007">MKSLALRLSVVPMVVALSLLVLNGCATPEKTQMAEKPMEQDINYLSGPELTSLFAGATQREVHPKYNGEFHYAADGTIKGRTWGTWGERTDTGKWHVNDKGLLCQKFMGAFSQGGERCYSYSAGEGDNNYTRHLVTGSSSNNWPTGKTPVTISKE</sequence>
<dbReference type="RefSeq" id="WP_284151361.1">
    <property type="nucleotide sequence ID" value="NZ_AP025516.1"/>
</dbReference>
<proteinExistence type="predicted"/>
<keyword evidence="3" id="KW-1185">Reference proteome</keyword>
<reference evidence="2 3" key="1">
    <citation type="submission" date="2022-01" db="EMBL/GenBank/DDBJ databases">
        <title>Desulfofustis limnae sp. nov., a novel mesophilic sulfate-reducing bacterium isolated from marsh soil.</title>
        <authorList>
            <person name="Watanabe M."/>
            <person name="Takahashi A."/>
            <person name="Kojima H."/>
            <person name="Fukui M."/>
        </authorList>
    </citation>
    <scope>NUCLEOTIDE SEQUENCE [LARGE SCALE GENOMIC DNA]</scope>
    <source>
        <strain evidence="2 3">PPLL</strain>
    </source>
</reference>
<name>A0ABN6M4Z3_9BACT</name>